<dbReference type="InterPro" id="IPR016192">
    <property type="entry name" value="APOBEC/CMP_deaminase_Zn-bd"/>
</dbReference>
<evidence type="ECO:0000313" key="5">
    <source>
        <dbReference type="EMBL" id="MDR6766425.1"/>
    </source>
</evidence>
<evidence type="ECO:0000256" key="2">
    <source>
        <dbReference type="ARBA" id="ARBA00022833"/>
    </source>
</evidence>
<evidence type="ECO:0000256" key="1">
    <source>
        <dbReference type="ARBA" id="ARBA00022723"/>
    </source>
</evidence>
<dbReference type="Pfam" id="PF00383">
    <property type="entry name" value="dCMP_cyt_deam_1"/>
    <property type="match status" value="1"/>
</dbReference>
<keyword evidence="7" id="KW-1185">Reference proteome</keyword>
<dbReference type="GO" id="GO:0052717">
    <property type="term" value="F:tRNA-specific adenosine-34 deaminase activity"/>
    <property type="evidence" value="ECO:0007669"/>
    <property type="project" value="TreeGrafter"/>
</dbReference>
<evidence type="ECO:0000259" key="4">
    <source>
        <dbReference type="PROSITE" id="PS51747"/>
    </source>
</evidence>
<dbReference type="PANTHER" id="PTHR11079:SF202">
    <property type="entry name" value="TRNA-SPECIFIC ADENOSINE DEAMINASE"/>
    <property type="match status" value="1"/>
</dbReference>
<dbReference type="SUPFAM" id="SSF53927">
    <property type="entry name" value="Cytidine deaminase-like"/>
    <property type="match status" value="1"/>
</dbReference>
<keyword evidence="1" id="KW-0479">Metal-binding</keyword>
<evidence type="ECO:0000313" key="6">
    <source>
        <dbReference type="EMBL" id="MDR6836637.1"/>
    </source>
</evidence>
<dbReference type="Proteomes" id="UP001253458">
    <property type="component" value="Unassembled WGS sequence"/>
</dbReference>
<dbReference type="EMBL" id="JAVDTS010000002">
    <property type="protein sequence ID" value="MDR6836637.1"/>
    <property type="molecule type" value="Genomic_DNA"/>
</dbReference>
<feature type="domain" description="CMP/dCMP-type deaminase" evidence="4">
    <location>
        <begin position="52"/>
        <end position="175"/>
    </location>
</feature>
<protein>
    <submittedName>
        <fullName evidence="5">tRNA(Arg) A34 adenosine deaminase TadA</fullName>
    </submittedName>
</protein>
<reference evidence="5 7" key="1">
    <citation type="submission" date="2023-07" db="EMBL/GenBank/DDBJ databases">
        <title>Sorghum-associated microbial communities from plants grown in Nebraska, USA.</title>
        <authorList>
            <person name="Schachtman D."/>
        </authorList>
    </citation>
    <scope>NUCLEOTIDE SEQUENCE</scope>
    <source>
        <strain evidence="6 7">BE105</strain>
        <strain evidence="5">BE69</strain>
    </source>
</reference>
<dbReference type="PANTHER" id="PTHR11079">
    <property type="entry name" value="CYTOSINE DEAMINASE FAMILY MEMBER"/>
    <property type="match status" value="1"/>
</dbReference>
<dbReference type="GO" id="GO:0002100">
    <property type="term" value="P:tRNA wobble adenosine to inosine editing"/>
    <property type="evidence" value="ECO:0007669"/>
    <property type="project" value="TreeGrafter"/>
</dbReference>
<name>A0AAJ2F0D7_ACIDE</name>
<dbReference type="Proteomes" id="UP001249076">
    <property type="component" value="Unassembled WGS sequence"/>
</dbReference>
<accession>A0AAJ2F0D7</accession>
<dbReference type="InterPro" id="IPR002125">
    <property type="entry name" value="CMP_dCMP_dom"/>
</dbReference>
<dbReference type="InterPro" id="IPR016193">
    <property type="entry name" value="Cytidine_deaminase-like"/>
</dbReference>
<dbReference type="PROSITE" id="PS00903">
    <property type="entry name" value="CYT_DCMP_DEAMINASES_1"/>
    <property type="match status" value="1"/>
</dbReference>
<dbReference type="AlphaFoldDB" id="A0AAJ2F0D7"/>
<organism evidence="5 8">
    <name type="scientific">Acidovorax delafieldii</name>
    <name type="common">Pseudomonas delafieldii</name>
    <dbReference type="NCBI Taxonomy" id="47920"/>
    <lineage>
        <taxon>Bacteria</taxon>
        <taxon>Pseudomonadati</taxon>
        <taxon>Pseudomonadota</taxon>
        <taxon>Betaproteobacteria</taxon>
        <taxon>Burkholderiales</taxon>
        <taxon>Comamonadaceae</taxon>
        <taxon>Acidovorax</taxon>
    </lineage>
</organism>
<sequence length="207" mass="22134">MHSALHHNGGRADSPALHNDSHPPTIDGDTHTMHALMSAPPASFDDPTPINDTDGTYLRQAIAWSCTARARGNRPFGAVVISAEGRLLAEAYCNTTETGDCTGHAETNAVRQLSPRVGRDALAKATLYSSAEPCVMCAGAIFWSGIGRVVFGIDAERLRVFRGERAEQRDAELSCRDVFAASPHAIECIGPALVEEASAPHIGFWKV</sequence>
<evidence type="ECO:0000256" key="3">
    <source>
        <dbReference type="SAM" id="MobiDB-lite"/>
    </source>
</evidence>
<keyword evidence="2" id="KW-0862">Zinc</keyword>
<feature type="region of interest" description="Disordered" evidence="3">
    <location>
        <begin position="1"/>
        <end position="46"/>
    </location>
</feature>
<dbReference type="GO" id="GO:0008270">
    <property type="term" value="F:zinc ion binding"/>
    <property type="evidence" value="ECO:0007669"/>
    <property type="project" value="InterPro"/>
</dbReference>
<dbReference type="PROSITE" id="PS51747">
    <property type="entry name" value="CYT_DCMP_DEAMINASES_2"/>
    <property type="match status" value="1"/>
</dbReference>
<proteinExistence type="predicted"/>
<comment type="caution">
    <text evidence="5">The sequence shown here is derived from an EMBL/GenBank/DDBJ whole genome shotgun (WGS) entry which is preliminary data.</text>
</comment>
<dbReference type="Gene3D" id="3.40.140.10">
    <property type="entry name" value="Cytidine Deaminase, domain 2"/>
    <property type="match status" value="1"/>
</dbReference>
<dbReference type="CDD" id="cd01285">
    <property type="entry name" value="nucleoside_deaminase"/>
    <property type="match status" value="1"/>
</dbReference>
<dbReference type="EMBL" id="JAVDTL010000002">
    <property type="protein sequence ID" value="MDR6766425.1"/>
    <property type="molecule type" value="Genomic_DNA"/>
</dbReference>
<gene>
    <name evidence="5" type="ORF">J2W88_001690</name>
    <name evidence="6" type="ORF">J2W93_001465</name>
</gene>
<evidence type="ECO:0000313" key="8">
    <source>
        <dbReference type="Proteomes" id="UP001253458"/>
    </source>
</evidence>
<evidence type="ECO:0000313" key="7">
    <source>
        <dbReference type="Proteomes" id="UP001249076"/>
    </source>
</evidence>